<reference evidence="1 2" key="1">
    <citation type="submission" date="2018-08" db="EMBL/GenBank/DDBJ databases">
        <title>Fulvimarina sp. 85, whole genome shotgun sequence.</title>
        <authorList>
            <person name="Tuo L."/>
        </authorList>
    </citation>
    <scope>NUCLEOTIDE SEQUENCE [LARGE SCALE GENOMIC DNA]</scope>
    <source>
        <strain evidence="1 2">85</strain>
    </source>
</reference>
<dbReference type="AlphaFoldDB" id="A0A371X320"/>
<evidence type="ECO:0000313" key="2">
    <source>
        <dbReference type="Proteomes" id="UP000264310"/>
    </source>
</evidence>
<dbReference type="SUPFAM" id="SSF160059">
    <property type="entry name" value="PriA/YqbF domain"/>
    <property type="match status" value="1"/>
</dbReference>
<evidence type="ECO:0000313" key="1">
    <source>
        <dbReference type="EMBL" id="RFC63609.1"/>
    </source>
</evidence>
<proteinExistence type="predicted"/>
<sequence length="239" mass="24801">MQDIQIICRAPGMRRCGIAHPESAVYRAGRWSETELERFRADPMFEVREASPHGLSMAAGASEANAGPRPVPLVGIDPTGASVGRIEFSSAPSGAVLSYAGAELYRRGGPDEPDFMEIDVTTQIDIVIVKADGEPVSAATLATVDLAPAAGIEASVSVAPGASASDEVLQNGAGPTEPTQDAVPATDVDRPAKIAAAVGALSDDEMTQAGRPKLAVLETKLGFRPNADEVDAALKTLRR</sequence>
<dbReference type="OrthoDB" id="8420784at2"/>
<gene>
    <name evidence="1" type="ORF">DYI37_11425</name>
</gene>
<dbReference type="EMBL" id="QURL01000004">
    <property type="protein sequence ID" value="RFC63609.1"/>
    <property type="molecule type" value="Genomic_DNA"/>
</dbReference>
<accession>A0A371X320</accession>
<keyword evidence="2" id="KW-1185">Reference proteome</keyword>
<comment type="caution">
    <text evidence="1">The sequence shown here is derived from an EMBL/GenBank/DDBJ whole genome shotgun (WGS) entry which is preliminary data.</text>
</comment>
<dbReference type="RefSeq" id="WP_116683339.1">
    <property type="nucleotide sequence ID" value="NZ_QURL01000004.1"/>
</dbReference>
<evidence type="ECO:0008006" key="3">
    <source>
        <dbReference type="Google" id="ProtNLM"/>
    </source>
</evidence>
<name>A0A371X320_9HYPH</name>
<organism evidence="1 2">
    <name type="scientific">Fulvimarina endophytica</name>
    <dbReference type="NCBI Taxonomy" id="2293836"/>
    <lineage>
        <taxon>Bacteria</taxon>
        <taxon>Pseudomonadati</taxon>
        <taxon>Pseudomonadota</taxon>
        <taxon>Alphaproteobacteria</taxon>
        <taxon>Hyphomicrobiales</taxon>
        <taxon>Aurantimonadaceae</taxon>
        <taxon>Fulvimarina</taxon>
    </lineage>
</organism>
<protein>
    <recommendedName>
        <fullName evidence="3">Mu-like prophage FluMu N-terminal domain-containing protein</fullName>
    </recommendedName>
</protein>
<dbReference type="Proteomes" id="UP000264310">
    <property type="component" value="Unassembled WGS sequence"/>
</dbReference>